<accession>A0A1B6FP66</accession>
<proteinExistence type="predicted"/>
<protein>
    <submittedName>
        <fullName evidence="2">Uncharacterized protein</fullName>
    </submittedName>
</protein>
<keyword evidence="1" id="KW-0472">Membrane</keyword>
<dbReference type="AlphaFoldDB" id="A0A1B6FP66"/>
<feature type="non-terminal residue" evidence="2">
    <location>
        <position position="1"/>
    </location>
</feature>
<name>A0A1B6FP66_9HEMI</name>
<gene>
    <name evidence="2" type="ORF">g.20779</name>
</gene>
<evidence type="ECO:0000313" key="2">
    <source>
        <dbReference type="EMBL" id="JAS51997.1"/>
    </source>
</evidence>
<keyword evidence="1" id="KW-1133">Transmembrane helix</keyword>
<evidence type="ECO:0000256" key="1">
    <source>
        <dbReference type="SAM" id="Phobius"/>
    </source>
</evidence>
<sequence>RSKRIKYLNTIKDTHMIGTAFFYIFCVYCITMLGLLWLLFDQVYSFIVAHQENNKRDNDSSGSDKTQNLDNSRETQCTNSSLVQFCKINPHLKCVFNFNNRILKKTINRNVKYIPPSKRYSERGIATLTKIPGKTEVLDSLIFPIQENLVLNTNIALGLDKEKECCAIVPYAHNKCLSANRLIYNKIRIISVLKAAEHGMGQLRIDNEMVIPNCLQLEMLGTLEIQSFGTVPYRNRYTSVITCKLQSKNTFPNIKIKELDLDYGVIPEKMYEINSSEDIFLTTTINTSKKKGRKQKLFRHKNYSEKLTFSSTQCLGRLMLFMNRNRGYTQSKLMLEIEKELRPIKEQIKDLQRSMTDINMVNCRSKTCVKNGYISQIFTRLHEEGCSDLDTTDWPTKLSPLAEMYIKLSRY</sequence>
<dbReference type="EMBL" id="GECZ01017772">
    <property type="protein sequence ID" value="JAS51997.1"/>
    <property type="molecule type" value="Transcribed_RNA"/>
</dbReference>
<reference evidence="2" key="1">
    <citation type="submission" date="2015-11" db="EMBL/GenBank/DDBJ databases">
        <title>De novo transcriptome assembly of four potential Pierce s Disease insect vectors from Arizona vineyards.</title>
        <authorList>
            <person name="Tassone E.E."/>
        </authorList>
    </citation>
    <scope>NUCLEOTIDE SEQUENCE</scope>
</reference>
<organism evidence="2">
    <name type="scientific">Cuerna arida</name>
    <dbReference type="NCBI Taxonomy" id="1464854"/>
    <lineage>
        <taxon>Eukaryota</taxon>
        <taxon>Metazoa</taxon>
        <taxon>Ecdysozoa</taxon>
        <taxon>Arthropoda</taxon>
        <taxon>Hexapoda</taxon>
        <taxon>Insecta</taxon>
        <taxon>Pterygota</taxon>
        <taxon>Neoptera</taxon>
        <taxon>Paraneoptera</taxon>
        <taxon>Hemiptera</taxon>
        <taxon>Auchenorrhyncha</taxon>
        <taxon>Membracoidea</taxon>
        <taxon>Cicadellidae</taxon>
        <taxon>Cicadellinae</taxon>
        <taxon>Proconiini</taxon>
        <taxon>Cuerna</taxon>
    </lineage>
</organism>
<feature type="transmembrane region" description="Helical" evidence="1">
    <location>
        <begin position="20"/>
        <end position="40"/>
    </location>
</feature>
<keyword evidence="1" id="KW-0812">Transmembrane</keyword>